<dbReference type="Proteomes" id="UP001236500">
    <property type="component" value="Chromosome"/>
</dbReference>
<gene>
    <name evidence="2" type="ORF">PVT68_07835</name>
</gene>
<reference evidence="2 3" key="1">
    <citation type="submission" date="2023-02" db="EMBL/GenBank/DDBJ databases">
        <title>Description and genomic characterization of Microbulbifer bruguierae sp. nov., isolated from the sediment of mangrove plant Bruguiera sexangula.</title>
        <authorList>
            <person name="Long M."/>
        </authorList>
    </citation>
    <scope>NUCLEOTIDE SEQUENCE [LARGE SCALE GENOMIC DNA]</scope>
    <source>
        <strain evidence="2 3">H12</strain>
    </source>
</reference>
<evidence type="ECO:0000313" key="2">
    <source>
        <dbReference type="EMBL" id="WGL18194.1"/>
    </source>
</evidence>
<organism evidence="2 3">
    <name type="scientific">Microbulbifer bruguierae</name>
    <dbReference type="NCBI Taxonomy" id="3029061"/>
    <lineage>
        <taxon>Bacteria</taxon>
        <taxon>Pseudomonadati</taxon>
        <taxon>Pseudomonadota</taxon>
        <taxon>Gammaproteobacteria</taxon>
        <taxon>Cellvibrionales</taxon>
        <taxon>Microbulbiferaceae</taxon>
        <taxon>Microbulbifer</taxon>
    </lineage>
</organism>
<proteinExistence type="predicted"/>
<dbReference type="Pfam" id="PF14341">
    <property type="entry name" value="PilX_N"/>
    <property type="match status" value="1"/>
</dbReference>
<sequence length="179" mass="19118">MASLRKQQGAVLVISLIVLLILTMIGMSAARTVLLQEKMTFASRDAKVALEVAEAVVKQAEAYVEGLSTTGDFGTASWLHVEGEGPDSLLDTTTWDNTNSREFEVEMLAADGTSKMKGRAYIELAGEADKEDPANDIVVGGYGQSTGGGEIKVFRIVALGVGISETTTRTIVSHYGKRF</sequence>
<dbReference type="EMBL" id="CP118605">
    <property type="protein sequence ID" value="WGL18194.1"/>
    <property type="molecule type" value="Genomic_DNA"/>
</dbReference>
<feature type="domain" description="Type 4 fimbrial biogenesis protein PilX N-terminal" evidence="1">
    <location>
        <begin position="8"/>
        <end position="57"/>
    </location>
</feature>
<keyword evidence="3" id="KW-1185">Reference proteome</keyword>
<evidence type="ECO:0000313" key="3">
    <source>
        <dbReference type="Proteomes" id="UP001236500"/>
    </source>
</evidence>
<protein>
    <submittedName>
        <fullName evidence="2">PilX N-terminal domain-containing pilus assembly protein</fullName>
    </submittedName>
</protein>
<dbReference type="InterPro" id="IPR025746">
    <property type="entry name" value="PilX_N_dom"/>
</dbReference>
<accession>A0ABY8NGY4</accession>
<evidence type="ECO:0000259" key="1">
    <source>
        <dbReference type="Pfam" id="PF14341"/>
    </source>
</evidence>
<dbReference type="RefSeq" id="WP_280322171.1">
    <property type="nucleotide sequence ID" value="NZ_CP118605.1"/>
</dbReference>
<name>A0ABY8NGY4_9GAMM</name>